<dbReference type="Proteomes" id="UP001064632">
    <property type="component" value="Chromosome"/>
</dbReference>
<name>A0ABY6BBE8_9GAMM</name>
<dbReference type="InterPro" id="IPR029039">
    <property type="entry name" value="Flavoprotein-like_sf"/>
</dbReference>
<gene>
    <name evidence="4" type="ORF">N4264_19190</name>
</gene>
<dbReference type="PANTHER" id="PTHR30543:SF21">
    <property type="entry name" value="NAD(P)H-DEPENDENT FMN REDUCTASE LOT6"/>
    <property type="match status" value="1"/>
</dbReference>
<reference evidence="4" key="1">
    <citation type="submission" date="2022-09" db="EMBL/GenBank/DDBJ databases">
        <title>Tahibacter sp. nov., isolated from a fresh water.</title>
        <authorList>
            <person name="Baek J.H."/>
            <person name="Lee J.K."/>
            <person name="Kim J.M."/>
            <person name="Jeon C.O."/>
        </authorList>
    </citation>
    <scope>NUCLEOTIDE SEQUENCE</scope>
    <source>
        <strain evidence="4">W38</strain>
    </source>
</reference>
<dbReference type="InterPro" id="IPR005025">
    <property type="entry name" value="FMN_Rdtase-like_dom"/>
</dbReference>
<evidence type="ECO:0000313" key="5">
    <source>
        <dbReference type="Proteomes" id="UP001064632"/>
    </source>
</evidence>
<organism evidence="4 5">
    <name type="scientific">Tahibacter amnicola</name>
    <dbReference type="NCBI Taxonomy" id="2976241"/>
    <lineage>
        <taxon>Bacteria</taxon>
        <taxon>Pseudomonadati</taxon>
        <taxon>Pseudomonadota</taxon>
        <taxon>Gammaproteobacteria</taxon>
        <taxon>Lysobacterales</taxon>
        <taxon>Rhodanobacteraceae</taxon>
        <taxon>Tahibacter</taxon>
    </lineage>
</organism>
<dbReference type="Pfam" id="PF03358">
    <property type="entry name" value="FMN_red"/>
    <property type="match status" value="1"/>
</dbReference>
<dbReference type="EMBL" id="CP104694">
    <property type="protein sequence ID" value="UXI66862.1"/>
    <property type="molecule type" value="Genomic_DNA"/>
</dbReference>
<keyword evidence="2" id="KW-0285">Flavoprotein</keyword>
<proteinExistence type="predicted"/>
<evidence type="ECO:0000259" key="3">
    <source>
        <dbReference type="Pfam" id="PF03358"/>
    </source>
</evidence>
<evidence type="ECO:0000256" key="1">
    <source>
        <dbReference type="ARBA" id="ARBA00001917"/>
    </source>
</evidence>
<evidence type="ECO:0000256" key="2">
    <source>
        <dbReference type="ARBA" id="ARBA00022643"/>
    </source>
</evidence>
<accession>A0ABY6BBE8</accession>
<evidence type="ECO:0000313" key="4">
    <source>
        <dbReference type="EMBL" id="UXI66862.1"/>
    </source>
</evidence>
<dbReference type="PANTHER" id="PTHR30543">
    <property type="entry name" value="CHROMATE REDUCTASE"/>
    <property type="match status" value="1"/>
</dbReference>
<keyword evidence="2" id="KW-0288">FMN</keyword>
<comment type="cofactor">
    <cofactor evidence="1">
        <name>FMN</name>
        <dbReference type="ChEBI" id="CHEBI:58210"/>
    </cofactor>
</comment>
<sequence>MSQIRVVGICGSLRKGSYNRALLEVARQVVPEGMTLEVVPIDDLPLYNGDVEAAGLPEAVQRFKQQVQAADAVLFATPEYNYSIPGVLKNAIDWGSRPTSDNSFRDKPMALMGASMGLLGTARSQYHLRQVAVFLDMHVLNKPEVFVGQAQNKFDAEGNLTDTATREHVQKQLVALAAWTRRLRGG</sequence>
<dbReference type="InterPro" id="IPR050712">
    <property type="entry name" value="NAD(P)H-dep_reductase"/>
</dbReference>
<dbReference type="RefSeq" id="WP_261693842.1">
    <property type="nucleotide sequence ID" value="NZ_CP104694.1"/>
</dbReference>
<dbReference type="SUPFAM" id="SSF52218">
    <property type="entry name" value="Flavoproteins"/>
    <property type="match status" value="1"/>
</dbReference>
<protein>
    <submittedName>
        <fullName evidence="4">NAD(P)H-dependent oxidoreductase</fullName>
    </submittedName>
</protein>
<dbReference type="Gene3D" id="3.40.50.360">
    <property type="match status" value="1"/>
</dbReference>
<keyword evidence="5" id="KW-1185">Reference proteome</keyword>
<feature type="domain" description="NADPH-dependent FMN reductase-like" evidence="3">
    <location>
        <begin position="5"/>
        <end position="151"/>
    </location>
</feature>